<evidence type="ECO:0000256" key="1">
    <source>
        <dbReference type="PROSITE-ProRule" id="PRU00278"/>
    </source>
</evidence>
<dbReference type="Gene3D" id="3.10.50.40">
    <property type="match status" value="1"/>
</dbReference>
<keyword evidence="2" id="KW-0732">Signal</keyword>
<dbReference type="PANTHER" id="PTHR47245:SF2">
    <property type="entry name" value="PEPTIDYL-PROLYL CIS-TRANS ISOMERASE HP_0175-RELATED"/>
    <property type="match status" value="1"/>
</dbReference>
<proteinExistence type="predicted"/>
<reference evidence="4 5" key="1">
    <citation type="journal article" date="2019" name="Nat. Microbiol.">
        <title>Mediterranean grassland soil C-N compound turnover is dependent on rainfall and depth, and is mediated by genomically divergent microorganisms.</title>
        <authorList>
            <person name="Diamond S."/>
            <person name="Andeer P.F."/>
            <person name="Li Z."/>
            <person name="Crits-Christoph A."/>
            <person name="Burstein D."/>
            <person name="Anantharaman K."/>
            <person name="Lane K.R."/>
            <person name="Thomas B.C."/>
            <person name="Pan C."/>
            <person name="Northen T.R."/>
            <person name="Banfield J.F."/>
        </authorList>
    </citation>
    <scope>NUCLEOTIDE SEQUENCE [LARGE SCALE GENOMIC DNA]</scope>
    <source>
        <strain evidence="4">WS_3</strain>
    </source>
</reference>
<dbReference type="InterPro" id="IPR046357">
    <property type="entry name" value="PPIase_dom_sf"/>
</dbReference>
<organism evidence="4 5">
    <name type="scientific">Eiseniibacteriota bacterium</name>
    <dbReference type="NCBI Taxonomy" id="2212470"/>
    <lineage>
        <taxon>Bacteria</taxon>
        <taxon>Candidatus Eiseniibacteriota</taxon>
    </lineage>
</organism>
<evidence type="ECO:0000313" key="4">
    <source>
        <dbReference type="EMBL" id="TMQ51809.1"/>
    </source>
</evidence>
<accession>A0A538SKB0</accession>
<dbReference type="Pfam" id="PF13616">
    <property type="entry name" value="Rotamase_3"/>
    <property type="match status" value="1"/>
</dbReference>
<feature type="chain" id="PRO_5022041260" description="PpiC domain-containing protein" evidence="2">
    <location>
        <begin position="30"/>
        <end position="567"/>
    </location>
</feature>
<dbReference type="InterPro" id="IPR027304">
    <property type="entry name" value="Trigger_fact/SurA_dom_sf"/>
</dbReference>
<evidence type="ECO:0000259" key="3">
    <source>
        <dbReference type="PROSITE" id="PS50198"/>
    </source>
</evidence>
<dbReference type="GO" id="GO:0003755">
    <property type="term" value="F:peptidyl-prolyl cis-trans isomerase activity"/>
    <property type="evidence" value="ECO:0007669"/>
    <property type="project" value="UniProtKB-KW"/>
</dbReference>
<dbReference type="EMBL" id="VBOT01000053">
    <property type="protein sequence ID" value="TMQ51809.1"/>
    <property type="molecule type" value="Genomic_DNA"/>
</dbReference>
<dbReference type="PROSITE" id="PS51257">
    <property type="entry name" value="PROKAR_LIPOPROTEIN"/>
    <property type="match status" value="1"/>
</dbReference>
<dbReference type="InterPro" id="IPR050245">
    <property type="entry name" value="PrsA_foldase"/>
</dbReference>
<feature type="domain" description="PpiC" evidence="3">
    <location>
        <begin position="125"/>
        <end position="218"/>
    </location>
</feature>
<keyword evidence="1" id="KW-0697">Rotamase</keyword>
<dbReference type="PANTHER" id="PTHR47245">
    <property type="entry name" value="PEPTIDYLPROLYL ISOMERASE"/>
    <property type="match status" value="1"/>
</dbReference>
<dbReference type="AlphaFoldDB" id="A0A538SKB0"/>
<dbReference type="SUPFAM" id="SSF54534">
    <property type="entry name" value="FKBP-like"/>
    <property type="match status" value="1"/>
</dbReference>
<evidence type="ECO:0000256" key="2">
    <source>
        <dbReference type="SAM" id="SignalP"/>
    </source>
</evidence>
<evidence type="ECO:0000313" key="5">
    <source>
        <dbReference type="Proteomes" id="UP000320184"/>
    </source>
</evidence>
<gene>
    <name evidence="4" type="ORF">E6K73_04760</name>
</gene>
<protein>
    <recommendedName>
        <fullName evidence="3">PpiC domain-containing protein</fullName>
    </recommendedName>
</protein>
<dbReference type="Proteomes" id="UP000320184">
    <property type="component" value="Unassembled WGS sequence"/>
</dbReference>
<name>A0A538SKB0_UNCEI</name>
<keyword evidence="1" id="KW-0413">Isomerase</keyword>
<sequence>MTALDRRLALLSALALALAGCSQGSPVLARIGSRTITVAEFTDVARGAGGRYPGSPDSAKAMLLEDLIRRSQMLERAWRSGLLVDSLVRRYRRNVEGEVLAAALVEREVPRDVPVTDAEVAQFYEWRKTSAHVQAIYASDRGMAEQAMRDLERGEDFAAVADHYNQQGMIPRGGDLGFLTPGTLVNPLDGYVRDAPLGRPVGPIEVHGQGWFILRVMERRREAQEPLALQQANLRAMLQQRKQRALAMRVFENLREAYRLEVDPEGPRTLFARFNTPPLIEGMGGESAPPPPSPGERARVLARYDGGEGYRGVYTLGDAVDELDQGADPPPAKMLPAFQIWIESRVLQRLLVLEARRRHLHQEPAIARRIENRVDDYVLDSIYQAEVLTRAETTDDEVRAAYERQSPSLAELGGAHVMHLTVPDSALAEMVIQHARAAPTLRDAILHSSPGIQVHEEDVRYPTTDSLWSGLRPALAATEPGAYVGPLPAGKGWIVIQVISKQQEIPPFEKLTPVLQHNLRAEAAQLAQERLLGRLLDSLRRALPPWVDRAQLKRIPWPVGAEGAPGA</sequence>
<dbReference type="Pfam" id="PF13145">
    <property type="entry name" value="Rotamase_2"/>
    <property type="match status" value="1"/>
</dbReference>
<comment type="caution">
    <text evidence="4">The sequence shown here is derived from an EMBL/GenBank/DDBJ whole genome shotgun (WGS) entry which is preliminary data.</text>
</comment>
<feature type="signal peptide" evidence="2">
    <location>
        <begin position="1"/>
        <end position="29"/>
    </location>
</feature>
<dbReference type="PROSITE" id="PS50198">
    <property type="entry name" value="PPIC_PPIASE_2"/>
    <property type="match status" value="1"/>
</dbReference>
<dbReference type="SUPFAM" id="SSF109998">
    <property type="entry name" value="Triger factor/SurA peptide-binding domain-like"/>
    <property type="match status" value="1"/>
</dbReference>
<dbReference type="InterPro" id="IPR000297">
    <property type="entry name" value="PPIase_PpiC"/>
</dbReference>